<gene>
    <name evidence="1" type="ORF">Sya03_60120</name>
</gene>
<sequence>MHHGGTVAGLAMAQTGPDRDGLQLDVLRVSLGPVLPGWPTGLVLRAEVQGDVVVAAQLSWLDDRRGGNAGEPRRTALDRLASFLTVAGWITAARDARRARDSLGSPDSGHRGEAAELARAVARRVRRSRSLAWTLGGVGRVQHGTNGVAGDEILDRIRRWCDVAAGDDAGGLTAVPLDDVAVALTGAELGTVRLIVASVELGRAAPVPKAEATHA</sequence>
<comment type="caution">
    <text evidence="1">The sequence shown here is derived from an EMBL/GenBank/DDBJ whole genome shotgun (WGS) entry which is preliminary data.</text>
</comment>
<proteinExistence type="predicted"/>
<organism evidence="1 2">
    <name type="scientific">Spirilliplanes yamanashiensis</name>
    <dbReference type="NCBI Taxonomy" id="42233"/>
    <lineage>
        <taxon>Bacteria</taxon>
        <taxon>Bacillati</taxon>
        <taxon>Actinomycetota</taxon>
        <taxon>Actinomycetes</taxon>
        <taxon>Micromonosporales</taxon>
        <taxon>Micromonosporaceae</taxon>
        <taxon>Spirilliplanes</taxon>
    </lineage>
</organism>
<dbReference type="EMBL" id="BOOY01000043">
    <property type="protein sequence ID" value="GIJ06660.1"/>
    <property type="molecule type" value="Genomic_DNA"/>
</dbReference>
<reference evidence="1" key="1">
    <citation type="submission" date="2021-01" db="EMBL/GenBank/DDBJ databases">
        <title>Whole genome shotgun sequence of Spirilliplanes yamanashiensis NBRC 15828.</title>
        <authorList>
            <person name="Komaki H."/>
            <person name="Tamura T."/>
        </authorList>
    </citation>
    <scope>NUCLEOTIDE SEQUENCE</scope>
    <source>
        <strain evidence="1">NBRC 15828</strain>
    </source>
</reference>
<keyword evidence="2" id="KW-1185">Reference proteome</keyword>
<evidence type="ECO:0000313" key="1">
    <source>
        <dbReference type="EMBL" id="GIJ06660.1"/>
    </source>
</evidence>
<protein>
    <submittedName>
        <fullName evidence="1">Uncharacterized protein</fullName>
    </submittedName>
</protein>
<dbReference type="AlphaFoldDB" id="A0A8J4DMY0"/>
<dbReference type="Proteomes" id="UP000652013">
    <property type="component" value="Unassembled WGS sequence"/>
</dbReference>
<name>A0A8J4DMY0_9ACTN</name>
<evidence type="ECO:0000313" key="2">
    <source>
        <dbReference type="Proteomes" id="UP000652013"/>
    </source>
</evidence>
<accession>A0A8J4DMY0</accession>